<gene>
    <name evidence="2" type="ORF">ACFOUR_11450</name>
</gene>
<evidence type="ECO:0000313" key="2">
    <source>
        <dbReference type="EMBL" id="MFC3958978.1"/>
    </source>
</evidence>
<dbReference type="AlphaFoldDB" id="A0ABD5NPL2"/>
<sequence length="131" mass="14756">MSELPQNLRRQKQRGYLMLIGAVVIPIGTVAAFAYFDADPISYLGALVPFTILAFFGYRTVSATREGRALGDERTEKLHGRVGVNAFWILLSVIVFDMGFSVFPPEHASTIYVWVGLLAYGAYFVYYRYVE</sequence>
<dbReference type="EMBL" id="JBHSAQ010000010">
    <property type="protein sequence ID" value="MFC3958978.1"/>
    <property type="molecule type" value="Genomic_DNA"/>
</dbReference>
<proteinExistence type="predicted"/>
<accession>A0ABD5NPL2</accession>
<comment type="caution">
    <text evidence="2">The sequence shown here is derived from an EMBL/GenBank/DDBJ whole genome shotgun (WGS) entry which is preliminary data.</text>
</comment>
<feature type="transmembrane region" description="Helical" evidence="1">
    <location>
        <begin position="16"/>
        <end position="35"/>
    </location>
</feature>
<evidence type="ECO:0008006" key="4">
    <source>
        <dbReference type="Google" id="ProtNLM"/>
    </source>
</evidence>
<dbReference type="GeneID" id="73902756"/>
<evidence type="ECO:0000256" key="1">
    <source>
        <dbReference type="SAM" id="Phobius"/>
    </source>
</evidence>
<feature type="transmembrane region" description="Helical" evidence="1">
    <location>
        <begin position="82"/>
        <end position="103"/>
    </location>
</feature>
<protein>
    <recommendedName>
        <fullName evidence="4">DUF2178 domain-containing protein</fullName>
    </recommendedName>
</protein>
<name>A0ABD5NPL2_9EURY</name>
<feature type="transmembrane region" description="Helical" evidence="1">
    <location>
        <begin position="109"/>
        <end position="127"/>
    </location>
</feature>
<dbReference type="Proteomes" id="UP001595846">
    <property type="component" value="Unassembled WGS sequence"/>
</dbReference>
<evidence type="ECO:0000313" key="3">
    <source>
        <dbReference type="Proteomes" id="UP001595846"/>
    </source>
</evidence>
<feature type="transmembrane region" description="Helical" evidence="1">
    <location>
        <begin position="41"/>
        <end position="61"/>
    </location>
</feature>
<keyword evidence="1" id="KW-0472">Membrane</keyword>
<dbReference type="RefSeq" id="WP_256533625.1">
    <property type="nucleotide sequence ID" value="NZ_CP101824.1"/>
</dbReference>
<keyword evidence="3" id="KW-1185">Reference proteome</keyword>
<keyword evidence="1" id="KW-0812">Transmembrane</keyword>
<organism evidence="2 3">
    <name type="scientific">Halovivax cerinus</name>
    <dbReference type="NCBI Taxonomy" id="1487865"/>
    <lineage>
        <taxon>Archaea</taxon>
        <taxon>Methanobacteriati</taxon>
        <taxon>Methanobacteriota</taxon>
        <taxon>Stenosarchaea group</taxon>
        <taxon>Halobacteria</taxon>
        <taxon>Halobacteriales</taxon>
        <taxon>Natrialbaceae</taxon>
        <taxon>Halovivax</taxon>
    </lineage>
</organism>
<reference evidence="2 3" key="1">
    <citation type="journal article" date="2019" name="Int. J. Syst. Evol. Microbiol.">
        <title>The Global Catalogue of Microorganisms (GCM) 10K type strain sequencing project: providing services to taxonomists for standard genome sequencing and annotation.</title>
        <authorList>
            <consortium name="The Broad Institute Genomics Platform"/>
            <consortium name="The Broad Institute Genome Sequencing Center for Infectious Disease"/>
            <person name="Wu L."/>
            <person name="Ma J."/>
        </authorList>
    </citation>
    <scope>NUCLEOTIDE SEQUENCE [LARGE SCALE GENOMIC DNA]</scope>
    <source>
        <strain evidence="2 3">IBRC-M 10256</strain>
    </source>
</reference>
<keyword evidence="1" id="KW-1133">Transmembrane helix</keyword>